<evidence type="ECO:0000259" key="1">
    <source>
        <dbReference type="Pfam" id="PF01464"/>
    </source>
</evidence>
<dbReference type="SUPFAM" id="SSF53955">
    <property type="entry name" value="Lysozyme-like"/>
    <property type="match status" value="1"/>
</dbReference>
<evidence type="ECO:0000313" key="2">
    <source>
        <dbReference type="EMBL" id="ONN28040.1"/>
    </source>
</evidence>
<evidence type="ECO:0000313" key="3">
    <source>
        <dbReference type="Proteomes" id="UP000242616"/>
    </source>
</evidence>
<comment type="caution">
    <text evidence="2">The sequence shown here is derived from an EMBL/GenBank/DDBJ whole genome shotgun (WGS) entry which is preliminary data.</text>
</comment>
<dbReference type="EMBL" id="LBFC01000002">
    <property type="protein sequence ID" value="ONN28040.1"/>
    <property type="molecule type" value="Genomic_DNA"/>
</dbReference>
<gene>
    <name evidence="2" type="ORF">XJ44_00390</name>
</gene>
<dbReference type="Proteomes" id="UP000242616">
    <property type="component" value="Unassembled WGS sequence"/>
</dbReference>
<name>A0ABX3IJN6_9BACT</name>
<dbReference type="InterPro" id="IPR008258">
    <property type="entry name" value="Transglycosylase_SLT_dom_1"/>
</dbReference>
<dbReference type="Pfam" id="PF01464">
    <property type="entry name" value="SLT"/>
    <property type="match status" value="1"/>
</dbReference>
<organism evidence="2 3">
    <name type="scientific">Thermosipho affectus</name>
    <dbReference type="NCBI Taxonomy" id="660294"/>
    <lineage>
        <taxon>Bacteria</taxon>
        <taxon>Thermotogati</taxon>
        <taxon>Thermotogota</taxon>
        <taxon>Thermotogae</taxon>
        <taxon>Thermotogales</taxon>
        <taxon>Fervidobacteriaceae</taxon>
        <taxon>Thermosipho</taxon>
    </lineage>
</organism>
<reference evidence="2 3" key="1">
    <citation type="submission" date="2015-06" db="EMBL/GenBank/DDBJ databases">
        <title>Genome sequencing of Thermotogales isolates from hydrothermal vents.</title>
        <authorList>
            <person name="Haverkamp T.H."/>
            <person name="Kublanov I.V."/>
            <person name="Nesbo C.L."/>
        </authorList>
    </citation>
    <scope>NUCLEOTIDE SEQUENCE [LARGE SCALE GENOMIC DNA]</scope>
    <source>
        <strain evidence="3">ik275mar</strain>
    </source>
</reference>
<sequence>MRIFMFFVSVICLFFLFWLFKNFPYKYTEYFPETIFDKLLILSIIKVESSFIKDAVSPLGAYGLMQVMPQTSEWINKKFDKNYNLYVPKDNIQLGIKYLEYLYELNGNLADALIGYNTGPHASKEVKESAGKRYLKKVYTAYYIYKFLYRGD</sequence>
<accession>A0ABX3IJN6</accession>
<dbReference type="Gene3D" id="1.10.530.10">
    <property type="match status" value="1"/>
</dbReference>
<proteinExistence type="predicted"/>
<feature type="domain" description="Transglycosylase SLT" evidence="1">
    <location>
        <begin position="38"/>
        <end position="133"/>
    </location>
</feature>
<protein>
    <submittedName>
        <fullName evidence="2">Lytic transglycosylase</fullName>
    </submittedName>
</protein>
<keyword evidence="3" id="KW-1185">Reference proteome</keyword>
<dbReference type="InterPro" id="IPR023346">
    <property type="entry name" value="Lysozyme-like_dom_sf"/>
</dbReference>
<dbReference type="PANTHER" id="PTHR37423:SF2">
    <property type="entry name" value="MEMBRANE-BOUND LYTIC MUREIN TRANSGLYCOSYLASE C"/>
    <property type="match status" value="1"/>
</dbReference>
<dbReference type="PANTHER" id="PTHR37423">
    <property type="entry name" value="SOLUBLE LYTIC MUREIN TRANSGLYCOSYLASE-RELATED"/>
    <property type="match status" value="1"/>
</dbReference>